<protein>
    <submittedName>
        <fullName evidence="5">Seminal fluid protein HACP047</fullName>
    </submittedName>
</protein>
<dbReference type="PANTHER" id="PTHR10353:SF36">
    <property type="entry name" value="LP05116P"/>
    <property type="match status" value="1"/>
</dbReference>
<evidence type="ECO:0000313" key="5">
    <source>
        <dbReference type="EMBL" id="OWR53561.1"/>
    </source>
</evidence>
<reference evidence="5 6" key="1">
    <citation type="journal article" date="2011" name="Cell">
        <title>The monarch butterfly genome yields insights into long-distance migration.</title>
        <authorList>
            <person name="Zhan S."/>
            <person name="Merlin C."/>
            <person name="Boore J.L."/>
            <person name="Reppert S.M."/>
        </authorList>
    </citation>
    <scope>NUCLEOTIDE SEQUENCE [LARGE SCALE GENOMIC DNA]</scope>
    <source>
        <strain evidence="5">F-2</strain>
    </source>
</reference>
<keyword evidence="3" id="KW-0326">Glycosidase</keyword>
<dbReference type="InParanoid" id="A0A212FIL5"/>
<sequence>MYYNPCMICSVICKIYTSIRLSSGKGPSVWDDYVHENRVKIKDNSNGDVAADSYHLWKEDIKITKELGLHFYRFSINWPRILPTGFSNKINKAGVKYYNELIDGLVSAGVEPVVTLYHWETPIIIHKLGGWTNPLIVKWFAHYARIVFSLFGDRVKTWITINEANVQCDYFYNSGIFITAKEDVFAPFLCNKHILMAHAHAYRIYEKEFKPKYGGSVSLANNFLWLDPYISNHEELAELGREHAIGRYSHPIYSKKGGWPPLLEKVLLEYSLKQGYKESRLPTFTKQEKEFVRGTADFYGVNYYTSNLIRPIKPGEDPGYFFITGVPELNAILVHPNNTWYGALDILPVYPLGLRRSLSWLKKSYGDIDILITECGFSTAGYDLKDYKRTNFYRDHLEQAIVNLVCTKLTLKILKEEGLRETQHITIRVWRKIDH</sequence>
<accession>A0A212FIL5</accession>
<dbReference type="Proteomes" id="UP000007151">
    <property type="component" value="Unassembled WGS sequence"/>
</dbReference>
<dbReference type="GO" id="GO:0005975">
    <property type="term" value="P:carbohydrate metabolic process"/>
    <property type="evidence" value="ECO:0007669"/>
    <property type="project" value="InterPro"/>
</dbReference>
<dbReference type="AlphaFoldDB" id="A0A212FIL5"/>
<dbReference type="InterPro" id="IPR001360">
    <property type="entry name" value="Glyco_hydro_1"/>
</dbReference>
<name>A0A212FIL5_DANPL</name>
<evidence type="ECO:0000256" key="1">
    <source>
        <dbReference type="ARBA" id="ARBA00010838"/>
    </source>
</evidence>
<dbReference type="EMBL" id="AGBW02008370">
    <property type="protein sequence ID" value="OWR53561.1"/>
    <property type="molecule type" value="Genomic_DNA"/>
</dbReference>
<comment type="caution">
    <text evidence="5">The sequence shown here is derived from an EMBL/GenBank/DDBJ whole genome shotgun (WGS) entry which is preliminary data.</text>
</comment>
<keyword evidence="6" id="KW-1185">Reference proteome</keyword>
<proteinExistence type="inferred from homology"/>
<dbReference type="Pfam" id="PF00232">
    <property type="entry name" value="Glyco_hydro_1"/>
    <property type="match status" value="1"/>
</dbReference>
<dbReference type="PANTHER" id="PTHR10353">
    <property type="entry name" value="GLYCOSYL HYDROLASE"/>
    <property type="match status" value="1"/>
</dbReference>
<evidence type="ECO:0000256" key="2">
    <source>
        <dbReference type="ARBA" id="ARBA00022801"/>
    </source>
</evidence>
<keyword evidence="2" id="KW-0378">Hydrolase</keyword>
<evidence type="ECO:0000256" key="3">
    <source>
        <dbReference type="ARBA" id="ARBA00023295"/>
    </source>
</evidence>
<dbReference type="GO" id="GO:0008422">
    <property type="term" value="F:beta-glucosidase activity"/>
    <property type="evidence" value="ECO:0007669"/>
    <property type="project" value="TreeGrafter"/>
</dbReference>
<dbReference type="Gene3D" id="3.20.20.80">
    <property type="entry name" value="Glycosidases"/>
    <property type="match status" value="1"/>
</dbReference>
<comment type="similarity">
    <text evidence="1 4">Belongs to the glycosyl hydrolase 1 family.</text>
</comment>
<gene>
    <name evidence="5" type="ORF">KGM_210178</name>
</gene>
<dbReference type="InterPro" id="IPR017853">
    <property type="entry name" value="GH"/>
</dbReference>
<evidence type="ECO:0000313" key="6">
    <source>
        <dbReference type="Proteomes" id="UP000007151"/>
    </source>
</evidence>
<dbReference type="SUPFAM" id="SSF51445">
    <property type="entry name" value="(Trans)glycosidases"/>
    <property type="match status" value="1"/>
</dbReference>
<evidence type="ECO:0000256" key="4">
    <source>
        <dbReference type="RuleBase" id="RU003690"/>
    </source>
</evidence>
<dbReference type="PRINTS" id="PR00131">
    <property type="entry name" value="GLHYDRLASE1"/>
</dbReference>
<dbReference type="KEGG" id="dpl:KGM_210178"/>
<dbReference type="eggNOG" id="KOG0626">
    <property type="taxonomic scope" value="Eukaryota"/>
</dbReference>
<organism evidence="5 6">
    <name type="scientific">Danaus plexippus plexippus</name>
    <dbReference type="NCBI Taxonomy" id="278856"/>
    <lineage>
        <taxon>Eukaryota</taxon>
        <taxon>Metazoa</taxon>
        <taxon>Ecdysozoa</taxon>
        <taxon>Arthropoda</taxon>
        <taxon>Hexapoda</taxon>
        <taxon>Insecta</taxon>
        <taxon>Pterygota</taxon>
        <taxon>Neoptera</taxon>
        <taxon>Endopterygota</taxon>
        <taxon>Lepidoptera</taxon>
        <taxon>Glossata</taxon>
        <taxon>Ditrysia</taxon>
        <taxon>Papilionoidea</taxon>
        <taxon>Nymphalidae</taxon>
        <taxon>Danainae</taxon>
        <taxon>Danaini</taxon>
        <taxon>Danaina</taxon>
        <taxon>Danaus</taxon>
        <taxon>Danaus</taxon>
    </lineage>
</organism>